<accession>A0ABX2ET68</accession>
<keyword evidence="11" id="KW-1185">Reference proteome</keyword>
<keyword evidence="3 5" id="KW-0472">Membrane</keyword>
<evidence type="ECO:0000256" key="3">
    <source>
        <dbReference type="ARBA" id="ARBA00023136"/>
    </source>
</evidence>
<dbReference type="SUPFAM" id="SSF56935">
    <property type="entry name" value="Porins"/>
    <property type="match status" value="1"/>
</dbReference>
<dbReference type="InterPro" id="IPR010104">
    <property type="entry name" value="TonB_rcpt_bac"/>
</dbReference>
<comment type="subcellular location">
    <subcellularLocation>
        <location evidence="1 5">Cell outer membrane</location>
    </subcellularLocation>
</comment>
<evidence type="ECO:0000313" key="10">
    <source>
        <dbReference type="EMBL" id="NRF71695.1"/>
    </source>
</evidence>
<dbReference type="PANTHER" id="PTHR40980">
    <property type="entry name" value="PLUG DOMAIN-CONTAINING PROTEIN"/>
    <property type="match status" value="1"/>
</dbReference>
<dbReference type="RefSeq" id="WP_173133411.1">
    <property type="nucleotide sequence ID" value="NZ_JABRWJ010000013.1"/>
</dbReference>
<keyword evidence="7" id="KW-0732">Signal</keyword>
<organism evidence="10 11">
    <name type="scientific">Pseudaquabacterium terrae</name>
    <dbReference type="NCBI Taxonomy" id="2732868"/>
    <lineage>
        <taxon>Bacteria</taxon>
        <taxon>Pseudomonadati</taxon>
        <taxon>Pseudomonadota</taxon>
        <taxon>Betaproteobacteria</taxon>
        <taxon>Burkholderiales</taxon>
        <taxon>Sphaerotilaceae</taxon>
        <taxon>Pseudaquabacterium</taxon>
    </lineage>
</organism>
<feature type="chain" id="PRO_5047229944" evidence="7">
    <location>
        <begin position="27"/>
        <end position="1019"/>
    </location>
</feature>
<keyword evidence="5" id="KW-0798">TonB box</keyword>
<dbReference type="NCBIfam" id="TIGR01782">
    <property type="entry name" value="TonB-Xanth-Caul"/>
    <property type="match status" value="1"/>
</dbReference>
<dbReference type="Proteomes" id="UP000737171">
    <property type="component" value="Unassembled WGS sequence"/>
</dbReference>
<dbReference type="Pfam" id="PF00593">
    <property type="entry name" value="TonB_dep_Rec_b-barrel"/>
    <property type="match status" value="1"/>
</dbReference>
<protein>
    <submittedName>
        <fullName evidence="10">TonB-dependent receptor</fullName>
    </submittedName>
</protein>
<evidence type="ECO:0000256" key="6">
    <source>
        <dbReference type="SAM" id="MobiDB-lite"/>
    </source>
</evidence>
<comment type="caution">
    <text evidence="10">The sequence shown here is derived from an EMBL/GenBank/DDBJ whole genome shotgun (WGS) entry which is preliminary data.</text>
</comment>
<dbReference type="Gene3D" id="2.40.170.20">
    <property type="entry name" value="TonB-dependent receptor, beta-barrel domain"/>
    <property type="match status" value="1"/>
</dbReference>
<keyword evidence="10" id="KW-0675">Receptor</keyword>
<dbReference type="EMBL" id="JABRWJ010000013">
    <property type="protein sequence ID" value="NRF71695.1"/>
    <property type="molecule type" value="Genomic_DNA"/>
</dbReference>
<dbReference type="PANTHER" id="PTHR40980:SF3">
    <property type="entry name" value="TONB-DEPENDENT RECEPTOR-LIKE BETA-BARREL DOMAIN-CONTAINING PROTEIN"/>
    <property type="match status" value="1"/>
</dbReference>
<proteinExistence type="inferred from homology"/>
<dbReference type="InterPro" id="IPR012910">
    <property type="entry name" value="Plug_dom"/>
</dbReference>
<reference evidence="10 11" key="1">
    <citation type="submission" date="2020-05" db="EMBL/GenBank/DDBJ databases">
        <title>Aquincola sp. isolate from soil.</title>
        <authorList>
            <person name="Han J."/>
            <person name="Kim D.-U."/>
        </authorList>
    </citation>
    <scope>NUCLEOTIDE SEQUENCE [LARGE SCALE GENOMIC DNA]</scope>
    <source>
        <strain evidence="10 11">S2</strain>
    </source>
</reference>
<feature type="compositionally biased region" description="Low complexity" evidence="6">
    <location>
        <begin position="29"/>
        <end position="42"/>
    </location>
</feature>
<keyword evidence="4" id="KW-0998">Cell outer membrane</keyword>
<dbReference type="Gene3D" id="2.170.130.10">
    <property type="entry name" value="TonB-dependent receptor, plug domain"/>
    <property type="match status" value="1"/>
</dbReference>
<gene>
    <name evidence="10" type="ORF">HLB44_32375</name>
</gene>
<feature type="signal peptide" evidence="7">
    <location>
        <begin position="1"/>
        <end position="26"/>
    </location>
</feature>
<evidence type="ECO:0000256" key="4">
    <source>
        <dbReference type="ARBA" id="ARBA00023237"/>
    </source>
</evidence>
<dbReference type="InterPro" id="IPR037066">
    <property type="entry name" value="Plug_dom_sf"/>
</dbReference>
<sequence>MRQVRRTALSIAAAQVALFWAHGALAQTPTAPQPAASAPAGAKPREEAPATIVVQGRRAALASSQKIKQDADEVVDSIVADEIGKLPDRSVTEVLQRVVGVTIDRTMARKDPEHYSVEGSGVNIRGLSFVRSELNGRDTFSANGGRALNFEDVPPELMSGVDIYKNPSAVQIEGAIGGLVNLRTAMPLDFAGAKASMSLQGTYSEAQRKWSPSGSGLVSNRWNTDFGQFGALLSLAHSVSNTRTDYYQVEPYFKIDPDGAGPLERNYWVPKGAQWRTLEFERTRDGLYGALQWKRDNVESSLTYFKSKYKMHWDENAIFAQSDAWNIAVDGGVYNANNALQQGTLREAVMRDGGISFGADTRYQDRDSSTQDLGWNLRWKLNDRWTVSTDLQLVRSKTQSFDSTVATGLLMPKENLDLSGSIPRLRFDSSDLAAFNDPSKYFWAFTMDHRDRSKAESKSWRTDAKYSFDHPVLNDLQFGIRLADREATTLNSMNPAKAAYNWAAITQPWMRGWYLDNLARLSDPRFSDGTYLHQFNNFFGGKFSVPGLYMPTVAMAQGYPDSYAKLHTYSRQMCAEKNGGNIDACNSFWTPSTFGVDPAGTNDQEERTQAAYAQLRFGFDDLKYPVDGNLGVRVVRTKMSSAGYLTFNIDGGLFPQPGQVLGGVPVPALSPFAAPITFSQTYTDTLPSLNLKMKVSPELQFRLGLAKAIARPDFADMQAYSTMTMSAAQKHSEGDVLVIDRLSFTGRANGNPALKPVRSTQLDLTGEWYFSKNGSLTVALFNKDLKDVIVNQTTTAQLADASGTLHDFTVTSPVNGAKGHARGIEVAFQRYFDMLPGWLAGIGVQANYTYIDSQTKPYNSVYSPTCSGTATEGIESLNRNINGCDTDGRSFGNLPLQNLSRHNYNLAVLYDQGSLSARLAYSWRSKYLQGVNVNGTNGTDGRDDSGAAVAWALPTWNDDYGQLDGGVTYRFNDQLSFSLEGSNLTNRINRQLMQQNIGMMTRAVHYTGRRYTLQASYTF</sequence>
<evidence type="ECO:0000259" key="9">
    <source>
        <dbReference type="Pfam" id="PF07715"/>
    </source>
</evidence>
<evidence type="ECO:0000256" key="2">
    <source>
        <dbReference type="ARBA" id="ARBA00009810"/>
    </source>
</evidence>
<evidence type="ECO:0000259" key="8">
    <source>
        <dbReference type="Pfam" id="PF00593"/>
    </source>
</evidence>
<evidence type="ECO:0000256" key="5">
    <source>
        <dbReference type="RuleBase" id="RU003357"/>
    </source>
</evidence>
<dbReference type="Pfam" id="PF07715">
    <property type="entry name" value="Plug"/>
    <property type="match status" value="1"/>
</dbReference>
<name>A0ABX2ET68_9BURK</name>
<comment type="similarity">
    <text evidence="2 5">Belongs to the TonB-dependent receptor family.</text>
</comment>
<evidence type="ECO:0000313" key="11">
    <source>
        <dbReference type="Proteomes" id="UP000737171"/>
    </source>
</evidence>
<feature type="region of interest" description="Disordered" evidence="6">
    <location>
        <begin position="29"/>
        <end position="48"/>
    </location>
</feature>
<evidence type="ECO:0000256" key="7">
    <source>
        <dbReference type="SAM" id="SignalP"/>
    </source>
</evidence>
<feature type="domain" description="TonB-dependent receptor-like beta-barrel" evidence="8">
    <location>
        <begin position="437"/>
        <end position="984"/>
    </location>
</feature>
<dbReference type="InterPro" id="IPR000531">
    <property type="entry name" value="Beta-barrel_TonB"/>
</dbReference>
<evidence type="ECO:0000256" key="1">
    <source>
        <dbReference type="ARBA" id="ARBA00004442"/>
    </source>
</evidence>
<feature type="domain" description="TonB-dependent receptor plug" evidence="9">
    <location>
        <begin position="68"/>
        <end position="178"/>
    </location>
</feature>
<dbReference type="InterPro" id="IPR036942">
    <property type="entry name" value="Beta-barrel_TonB_sf"/>
</dbReference>